<feature type="disulfide bond" evidence="20">
    <location>
        <begin position="3132"/>
        <end position="3150"/>
    </location>
</feature>
<dbReference type="Pfam" id="PF24468">
    <property type="entry name" value="EGF_LRP2"/>
    <property type="match status" value="2"/>
</dbReference>
<evidence type="ECO:0000256" key="16">
    <source>
        <dbReference type="ARBA" id="ARBA00023176"/>
    </source>
</evidence>
<dbReference type="SMART" id="SM00179">
    <property type="entry name" value="EGF_CA"/>
    <property type="match status" value="6"/>
</dbReference>
<comment type="similarity">
    <text evidence="2">Belongs to the LDLR family.</text>
</comment>
<feature type="repeat" description="LDL-receptor class B" evidence="21">
    <location>
        <begin position="3385"/>
        <end position="3427"/>
    </location>
</feature>
<dbReference type="InterPro" id="IPR000152">
    <property type="entry name" value="EGF-type_Asp/Asn_hydroxyl_site"/>
</dbReference>
<evidence type="ECO:0000256" key="14">
    <source>
        <dbReference type="ARBA" id="ARBA00023157"/>
    </source>
</evidence>
<feature type="disulfide bond" evidence="20">
    <location>
        <begin position="2840"/>
        <end position="2855"/>
    </location>
</feature>
<evidence type="ECO:0000256" key="21">
    <source>
        <dbReference type="PROSITE-ProRule" id="PRU00461"/>
    </source>
</evidence>
<dbReference type="FunFam" id="2.120.10.30:FF:000035">
    <property type="entry name" value="Low-density lipoprotein receptor-related protein 2"/>
    <property type="match status" value="2"/>
</dbReference>
<feature type="disulfide bond" evidence="20">
    <location>
        <begin position="2997"/>
        <end position="3015"/>
    </location>
</feature>
<feature type="disulfide bond" evidence="20">
    <location>
        <begin position="3902"/>
        <end position="3914"/>
    </location>
</feature>
<dbReference type="InterPro" id="IPR032485">
    <property type="entry name" value="LRP1-like_beta_prop"/>
</dbReference>
<feature type="disulfide bond" evidence="20">
    <location>
        <begin position="132"/>
        <end position="150"/>
    </location>
</feature>
<keyword evidence="25" id="KW-0449">Lipoprotein</keyword>
<feature type="disulfide bond" evidence="20">
    <location>
        <begin position="3125"/>
        <end position="3137"/>
    </location>
</feature>
<dbReference type="SUPFAM" id="SSF57184">
    <property type="entry name" value="Growth factor receptor domain"/>
    <property type="match status" value="2"/>
</dbReference>
<evidence type="ECO:0000256" key="17">
    <source>
        <dbReference type="ARBA" id="ARBA00023180"/>
    </source>
</evidence>
<feature type="repeat" description="LDL-receptor class B" evidence="21">
    <location>
        <begin position="2645"/>
        <end position="2686"/>
    </location>
</feature>
<feature type="disulfide bond" evidence="20">
    <location>
        <begin position="3090"/>
        <end position="3108"/>
    </location>
</feature>
<dbReference type="SUPFAM" id="SSF57196">
    <property type="entry name" value="EGF/Laminin"/>
    <property type="match status" value="6"/>
</dbReference>
<feature type="disulfide bond" evidence="20">
    <location>
        <begin position="2787"/>
        <end position="2805"/>
    </location>
</feature>
<dbReference type="CDD" id="cd00112">
    <property type="entry name" value="LDLa"/>
    <property type="match status" value="32"/>
</dbReference>
<feature type="disulfide bond" evidence="20">
    <location>
        <begin position="1144"/>
        <end position="1156"/>
    </location>
</feature>
<dbReference type="SUPFAM" id="SSF63825">
    <property type="entry name" value="YWTD domain"/>
    <property type="match status" value="7"/>
</dbReference>
<feature type="disulfide bond" evidence="20">
    <location>
        <begin position="2780"/>
        <end position="2792"/>
    </location>
</feature>
<protein>
    <submittedName>
        <fullName evidence="25">Low-density lipoprotein receptor-related protein 2</fullName>
    </submittedName>
</protein>
<feature type="repeat" description="LDL-receptor class B" evidence="21">
    <location>
        <begin position="3474"/>
        <end position="3516"/>
    </location>
</feature>
<dbReference type="InterPro" id="IPR000742">
    <property type="entry name" value="EGF"/>
</dbReference>
<dbReference type="InterPro" id="IPR035914">
    <property type="entry name" value="Sperma_CUB_dom_sf"/>
</dbReference>
<feature type="disulfide bond" evidence="20">
    <location>
        <begin position="3661"/>
        <end position="3679"/>
    </location>
</feature>
<dbReference type="InterPro" id="IPR056588">
    <property type="entry name" value="EGF_LRP2"/>
</dbReference>
<dbReference type="InterPro" id="IPR001881">
    <property type="entry name" value="EGF-like_Ca-bd_dom"/>
</dbReference>
<evidence type="ECO:0000313" key="25">
    <source>
        <dbReference type="EMBL" id="KZS11358.1"/>
    </source>
</evidence>
<dbReference type="FunFam" id="2.10.25.10:FF:000009">
    <property type="entry name" value="Low-density lipoprotein receptor isoform 1"/>
    <property type="match status" value="2"/>
</dbReference>
<name>A0A164UH83_9CRUS</name>
<feature type="transmembrane region" description="Helical" evidence="23">
    <location>
        <begin position="4572"/>
        <end position="4593"/>
    </location>
</feature>
<comment type="caution">
    <text evidence="20">Lacks conserved residue(s) required for the propagation of feature annotation.</text>
</comment>
<evidence type="ECO:0000256" key="6">
    <source>
        <dbReference type="ARBA" id="ARBA00022583"/>
    </source>
</evidence>
<dbReference type="InterPro" id="IPR051221">
    <property type="entry name" value="LDLR-related"/>
</dbReference>
<dbReference type="OrthoDB" id="10020456at2759"/>
<evidence type="ECO:0000313" key="26">
    <source>
        <dbReference type="Proteomes" id="UP000076858"/>
    </source>
</evidence>
<feature type="disulfide bond" evidence="20">
    <location>
        <begin position="1346"/>
        <end position="1364"/>
    </location>
</feature>
<dbReference type="InterPro" id="IPR018097">
    <property type="entry name" value="EGF_Ca-bd_CS"/>
</dbReference>
<evidence type="ECO:0000256" key="22">
    <source>
        <dbReference type="SAM" id="MobiDB-lite"/>
    </source>
</evidence>
<feature type="repeat" description="LDL-receptor class B" evidence="21">
    <location>
        <begin position="1549"/>
        <end position="1590"/>
    </location>
</feature>
<evidence type="ECO:0000256" key="10">
    <source>
        <dbReference type="ARBA" id="ARBA00022753"/>
    </source>
</evidence>
<feature type="disulfide bond" evidence="20">
    <location>
        <begin position="3144"/>
        <end position="3159"/>
    </location>
</feature>
<feature type="disulfide bond" evidence="20">
    <location>
        <begin position="260"/>
        <end position="275"/>
    </location>
</feature>
<evidence type="ECO:0000256" key="20">
    <source>
        <dbReference type="PROSITE-ProRule" id="PRU00124"/>
    </source>
</evidence>
<dbReference type="Gene3D" id="2.120.10.30">
    <property type="entry name" value="TolB, C-terminal domain"/>
    <property type="match status" value="7"/>
</dbReference>
<dbReference type="FunFam" id="4.10.400.10:FF:000204">
    <property type="entry name" value="Putative low-density lipoprotein receptor"/>
    <property type="match status" value="1"/>
</dbReference>
<dbReference type="SMART" id="SM00135">
    <property type="entry name" value="LY"/>
    <property type="match status" value="33"/>
</dbReference>
<dbReference type="PROSITE" id="PS50068">
    <property type="entry name" value="LDLRA_2"/>
    <property type="match status" value="34"/>
</dbReference>
<keyword evidence="11" id="KW-0106">Calcium</keyword>
<feature type="repeat" description="LDL-receptor class B" evidence="21">
    <location>
        <begin position="1591"/>
        <end position="1633"/>
    </location>
</feature>
<dbReference type="PROSITE" id="PS01187">
    <property type="entry name" value="EGF_CA"/>
    <property type="match status" value="3"/>
</dbReference>
<dbReference type="Pfam" id="PF00057">
    <property type="entry name" value="Ldl_recept_a"/>
    <property type="match status" value="32"/>
</dbReference>
<dbReference type="GO" id="GO:0031904">
    <property type="term" value="C:endosome lumen"/>
    <property type="evidence" value="ECO:0007669"/>
    <property type="project" value="UniProtKB-SubCell"/>
</dbReference>
<feature type="disulfide bond" evidence="20">
    <location>
        <begin position="3673"/>
        <end position="3688"/>
    </location>
</feature>
<feature type="disulfide bond" evidence="20">
    <location>
        <begin position="3995"/>
        <end position="4013"/>
    </location>
</feature>
<evidence type="ECO:0000256" key="12">
    <source>
        <dbReference type="ARBA" id="ARBA00022989"/>
    </source>
</evidence>
<reference evidence="25 26" key="1">
    <citation type="submission" date="2016-03" db="EMBL/GenBank/DDBJ databases">
        <title>EvidentialGene: Evidence-directed Construction of Genes on Genomes.</title>
        <authorList>
            <person name="Gilbert D.G."/>
            <person name="Choi J.-H."/>
            <person name="Mockaitis K."/>
            <person name="Colbourne J."/>
            <person name="Pfrender M."/>
        </authorList>
    </citation>
    <scope>NUCLEOTIDE SEQUENCE [LARGE SCALE GENOMIC DNA]</scope>
    <source>
        <strain evidence="25 26">Xinb3</strain>
        <tissue evidence="25">Complete organism</tissue>
    </source>
</reference>
<feature type="repeat" description="LDL-receptor class B" evidence="21">
    <location>
        <begin position="914"/>
        <end position="956"/>
    </location>
</feature>
<dbReference type="SMART" id="SM00042">
    <property type="entry name" value="CUB"/>
    <property type="match status" value="2"/>
</dbReference>
<feature type="disulfide bond" evidence="20">
    <location>
        <begin position="4040"/>
        <end position="4058"/>
    </location>
</feature>
<accession>A0A164UH83</accession>
<feature type="repeat" description="LDL-receptor class B" evidence="21">
    <location>
        <begin position="1967"/>
        <end position="2012"/>
    </location>
</feature>
<dbReference type="Proteomes" id="UP000076858">
    <property type="component" value="Unassembled WGS sequence"/>
</dbReference>
<feature type="disulfide bond" evidence="20">
    <location>
        <begin position="4052"/>
        <end position="4067"/>
    </location>
</feature>
<keyword evidence="9" id="KW-0677">Repeat</keyword>
<keyword evidence="26" id="KW-1185">Reference proteome</keyword>
<keyword evidence="4" id="KW-0245">EGF-like domain</keyword>
<keyword evidence="6" id="KW-0254">Endocytosis</keyword>
<feature type="disulfide bond" evidence="20">
    <location>
        <begin position="144"/>
        <end position="159"/>
    </location>
</feature>
<feature type="repeat" description="LDL-receptor class B" evidence="21">
    <location>
        <begin position="3341"/>
        <end position="3384"/>
    </location>
</feature>
<evidence type="ECO:0000259" key="24">
    <source>
        <dbReference type="PROSITE" id="PS01180"/>
    </source>
</evidence>
<evidence type="ECO:0000256" key="9">
    <source>
        <dbReference type="ARBA" id="ARBA00022737"/>
    </source>
</evidence>
<feature type="region of interest" description="Disordered" evidence="22">
    <location>
        <begin position="1"/>
        <end position="20"/>
    </location>
</feature>
<dbReference type="FunFam" id="4.10.400.10:FF:000034">
    <property type="entry name" value="Low-density lipoprotein receptor-related protein 2"/>
    <property type="match status" value="3"/>
</dbReference>
<feature type="disulfide bond" evidence="20">
    <location>
        <begin position="3742"/>
        <end position="3760"/>
    </location>
</feature>
<dbReference type="Pfam" id="PF12662">
    <property type="entry name" value="cEGF"/>
    <property type="match status" value="1"/>
</dbReference>
<feature type="disulfide bond" evidence="20">
    <location>
        <begin position="3654"/>
        <end position="3666"/>
    </location>
</feature>
<keyword evidence="3" id="KW-1003">Cell membrane</keyword>
<dbReference type="Gene3D" id="2.10.25.10">
    <property type="entry name" value="Laminin"/>
    <property type="match status" value="6"/>
</dbReference>
<feature type="transmembrane region" description="Helical" evidence="23">
    <location>
        <begin position="44"/>
        <end position="66"/>
    </location>
</feature>
<dbReference type="STRING" id="35525.A0A164UH83"/>
<feature type="repeat" description="LDL-receptor class B" evidence="21">
    <location>
        <begin position="2324"/>
        <end position="2365"/>
    </location>
</feature>
<dbReference type="Gene3D" id="4.10.400.10">
    <property type="entry name" value="Low-density Lipoprotein Receptor"/>
    <property type="match status" value="34"/>
</dbReference>
<dbReference type="GO" id="GO:0042562">
    <property type="term" value="F:hormone binding"/>
    <property type="evidence" value="ECO:0007669"/>
    <property type="project" value="TreeGrafter"/>
</dbReference>
<feature type="disulfide bond" evidence="20">
    <location>
        <begin position="248"/>
        <end position="266"/>
    </location>
</feature>
<dbReference type="InterPro" id="IPR036055">
    <property type="entry name" value="LDL_receptor-like_sf"/>
</dbReference>
<evidence type="ECO:0000256" key="19">
    <source>
        <dbReference type="ARBA" id="ARBA00046273"/>
    </source>
</evidence>
<dbReference type="SMART" id="SM00192">
    <property type="entry name" value="LDLa"/>
    <property type="match status" value="35"/>
</dbReference>
<feature type="repeat" description="LDL-receptor class B" evidence="21">
    <location>
        <begin position="1636"/>
        <end position="1679"/>
    </location>
</feature>
<feature type="repeat" description="LDL-receptor class B" evidence="21">
    <location>
        <begin position="784"/>
        <end position="826"/>
    </location>
</feature>
<keyword evidence="13 23" id="KW-0472">Membrane</keyword>
<feature type="disulfide bond" evidence="20">
    <location>
        <begin position="2821"/>
        <end position="2833"/>
    </location>
</feature>
<evidence type="ECO:0000256" key="7">
    <source>
        <dbReference type="ARBA" id="ARBA00022692"/>
    </source>
</evidence>
<dbReference type="FunFam" id="4.10.400.10:FF:000181">
    <property type="entry name" value="Low-density lipoprotein RecePtor related"/>
    <property type="match status" value="1"/>
</dbReference>
<feature type="disulfide bond" evidence="20">
    <location>
        <begin position="125"/>
        <end position="137"/>
    </location>
</feature>
<dbReference type="EMBL" id="LRGB01001581">
    <property type="protein sequence ID" value="KZS11358.1"/>
    <property type="molecule type" value="Genomic_DNA"/>
</dbReference>
<feature type="disulfide bond" evidence="20">
    <location>
        <begin position="2860"/>
        <end position="2872"/>
    </location>
</feature>
<feature type="disulfide bond" evidence="20">
    <location>
        <begin position="3083"/>
        <end position="3095"/>
    </location>
</feature>
<evidence type="ECO:0000256" key="15">
    <source>
        <dbReference type="ARBA" id="ARBA00023170"/>
    </source>
</evidence>
<feature type="disulfide bond" evidence="20">
    <location>
        <begin position="2867"/>
        <end position="2885"/>
    </location>
</feature>
<feature type="disulfide bond" evidence="20">
    <location>
        <begin position="3909"/>
        <end position="3927"/>
    </location>
</feature>
<dbReference type="InterPro" id="IPR026823">
    <property type="entry name" value="cEGF"/>
</dbReference>
<keyword evidence="5" id="KW-0597">Phosphoprotein</keyword>
<feature type="disulfide bond" evidence="20">
    <location>
        <begin position="105"/>
        <end position="120"/>
    </location>
</feature>
<keyword evidence="17" id="KW-0325">Glycoprotein</keyword>
<dbReference type="SUPFAM" id="SSF49854">
    <property type="entry name" value="Spermadhesin, CUB domain"/>
    <property type="match status" value="2"/>
</dbReference>
<dbReference type="InterPro" id="IPR002172">
    <property type="entry name" value="LDrepeatLR_classA_rpt"/>
</dbReference>
<dbReference type="InterPro" id="IPR000033">
    <property type="entry name" value="LDLR_classB_rpt"/>
</dbReference>
<dbReference type="InterPro" id="IPR000859">
    <property type="entry name" value="CUB_dom"/>
</dbReference>
<feature type="disulfide bond" evidence="20">
    <location>
        <begin position="1072"/>
        <end position="1090"/>
    </location>
</feature>
<feature type="disulfide bond" evidence="20">
    <location>
        <begin position="241"/>
        <end position="253"/>
    </location>
</feature>
<dbReference type="PROSITE" id="PS01209">
    <property type="entry name" value="LDLRA_1"/>
    <property type="match status" value="15"/>
</dbReference>
<dbReference type="PROSITE" id="PS01186">
    <property type="entry name" value="EGF_2"/>
    <property type="match status" value="3"/>
</dbReference>
<keyword evidence="12 23" id="KW-1133">Transmembrane helix</keyword>
<feature type="disulfide bond" evidence="20">
    <location>
        <begin position="2828"/>
        <end position="2846"/>
    </location>
</feature>
<organism evidence="25 26">
    <name type="scientific">Daphnia magna</name>
    <dbReference type="NCBI Taxonomy" id="35525"/>
    <lineage>
        <taxon>Eukaryota</taxon>
        <taxon>Metazoa</taxon>
        <taxon>Ecdysozoa</taxon>
        <taxon>Arthropoda</taxon>
        <taxon>Crustacea</taxon>
        <taxon>Branchiopoda</taxon>
        <taxon>Diplostraca</taxon>
        <taxon>Cladocera</taxon>
        <taxon>Anomopoda</taxon>
        <taxon>Daphniidae</taxon>
        <taxon>Daphnia</taxon>
    </lineage>
</organism>
<feature type="disulfide bond" evidence="20">
    <location>
        <begin position="3826"/>
        <end position="3844"/>
    </location>
</feature>
<dbReference type="GO" id="GO:0005509">
    <property type="term" value="F:calcium ion binding"/>
    <property type="evidence" value="ECO:0007669"/>
    <property type="project" value="InterPro"/>
</dbReference>
<sequence>MRGGVGPARPMLQSERQRTANHVDQCDRLDHNEMSSLTCRSSSWCFVFVIYGICAGLLLLSTSTVATAAEVDGDRLAPPDCPTGSFTCGRYVFNQTYCLPSYQRCDKVVDCVDGTDEADCGYRHCQSKDFKCSSGICLPSEKKCDGFIDCRDGADEIGCNFATNVTSCNLDKFRCANGQGCLETSRKCDHRSDCADGSDEVDCSQYSPSSTLFFTIFKFISYLVVFPPHPSSVQSRYFPACHSGQFRCDNGLCFPNRWRCDGFADCADNSDEANCTLIGCPDNKFLCPQGSPTGGPKCVERTKLCDGHRDCSDFADEKVECSNHLCSSIGCAHQCRPSPEGGVCICAEGQVLSSSDNRTCSDRDECKEWGFCDQMCTNVDRSFKCSCQDGYELIDGNQCSASNASQFRLYFAHHQRVVKIDATGQSIEMVSNSTSAGGLDYHFRRGMLLWSDLETRKIYSLPLDNNLSVDKLSSATGGSGGRESRSSSSSDISVPTAWLPTAIAIDWIGDKLFVADALGQKIDVFELDGRWHAIVISNNMSEPTDLALDPTQGVMFVSENSRIFRANMDGSKMKDLVTDAIYKASGLAVDLPTKRIFWCDSLLDYIETVDYEGRNRFLVVRGAANVPAASRLAVFERSVFWTDGTKQGVLSVNKFKGESTIQNIYRMRNVTREPKAIRAVHRLLQPQLANPCGTNNGGCQHMCIVSQRADGQGLGFRCACNIGYRLADDRMWCTPVEDFLMYSQQKFIKGRVIMPVSEGFDDAISPIVSRTARFVGLDFDSYDDHIYYSDVILDVIYRIRRNGTGRENVLASQNEGVEGLALDWASKNLYYIDSRKGTLNVLNTRNSTYRRTLLRDLKRPRAIVVHPNKGFIFYSEWDRPANISRAYLDGTHLFVFRNILLGWPNGLAIDFQTDRLYWCDALLDHIQHSKLDGTDVRTISSRLVRHPFSLVVFQDIIYITDWRLDGIVRMNKTSGESEKVIIQVQENNRLYGIKVYSKQTQNIIAGHPCATNNGGCEKLCFPIPSNLTASGLTPECGCPYGEKLSPDRKTCILDPGSEPPVQACPNIWDFTCDNQRCIPKTWVCDGEDDCLDNSDENQNCTKPTCSADEFQCTSGRCIPNSFRCDSDNDCGDSSDETGCVNVTCDAFQFTCDNGRCIPPTWKCDSENDCGDGSDEGGIIQLFCFDSHFSFPFEYASCLTVTLICLQDSCAERTCAYFQFTCPRSGHCIPQSWVCDGDNDCFDNKDEEGCPPITCSAQQLKCGNGKQCVHESYKCDGIPDCDDGSDEVGCPSLAPDQCNEEKQFNCARSGVCIPRAWHCDGTKDCEDGSDEPDTCGEVNCGKDYFKCNNSRCVINTMVCNGQDDCGDGSDEDDRHACTRPPFQCPAGQWQCPRVTDRCINMTQVCDGKRDCPSGSDEGPGCDLKDCEDHGASCSNGCKQTPTGPLCLCPAGEVLLANDTKACVDLDECQFPGSCSQSCKNIKASFICSCTEGYLLEEDKRTCKAINSSSAFLLISNRRSLLVSDLKEKSIEVVPVEVENVVALASDTHSNVLYWYDMKTKKIFRKELSGTPMPIISSGADLIEGLALDWIAQNLYWVDSRLNTIEVSRENGSNRMVLLSKDIDQPRGIALDPSPDARVLFWTDWGDHPRIERVNMDGTNRTSILTSKIFWPNGLTLDLPTKRVYFADSKVDYIDYCNYDGTGRRQVLSGSHYLLHPHSLAVFEDTVYWTDRQLNRVLAANKFTGQNQTVFSHLVSQPLSVLLHHPALQPLHPNPCANATCGHLCLLSPISPTGYTCRCRPGYRLNPVGSSGQCIEEESPYLILMKGSQIIDLSLTPNSDSDSRGGRLTPVVEVGAGRELDFDRKGEALYWIEVLEGDEENGTLYKMSLGGGNKTSFLNDLDTGIVGAPFTLAFDWVGRNLYLGNKKASNIEAIRVDGKTKHRTVILSNDGTDISVAKPRAIALDPYEGKLYWLDEGGYGIPRKISKANMDGTEVRNLFTDIGQPLSLTIDLANKQLYWSTINEAEIEASDVEGNNRRKIISSGINRPVSLAVFESRMYYLDTVYEEVARVDLPNGDNKQILKNNQPDLKTFRLYHKRSTPDNHPCAINNGGCEHLCIPSASNSRVCRCSLGSRKDGETRCVPYKSFAIVSQLTLTRGFSLEDSAAEGMIPITGLGHNILHIDVHCADNWIYWVEFNKDKLNGIFRIRPNGSELTHVVSSGIGSNGIRGLAVDWLAGNLYFTNVFPHETYIEVARLDGSKRMELLRSTKESPRELAVNPIKRYLYWIDNGQFPVIGKALLDGTQWTPLVTSGISSPKDLTVDMQTHDVYWVDSREDAIQRISYTGGNRQLIRRNLPNPMGIALLKNTVYWVDRNLGCIFRASKQPGNTTLPEKVKTGLDNLRDVAIFDISNQPQGETPCTKTPETGGCEQLCFAYPTDSVSPSPSPFGFQCKCATGTLQEDGRTCGTPKEYLVFATRTEIRSVSLDPKALSSPFAPLVNLSNVVGLDFDFADRRLMYTQIRPDARIAWFNSDSPNSSNATLIKSGPINPEGIAYDWTHKKIYWTDSANSSIYAMNLDGTQVVNIARVDRPRAIVLHPCRGYMFFTDWGRFGPNGKIFRATMAGTLKEAIVSQDLTQPSGLAIDYDDDMLYWTDAVREKIERSNLDGTNREVLITATIYPFAITVFGNFIYWTDLQLRGLYRAEKHTGADMIELVRRLDDSPRDLQVFSPDRQRCQFNPCTFNNGGCAQSCHPSTNGTSECKCDESTKLVNDNRMCVGRNLTCEGNKFYCANGKCISRLWACDGDDDCGDNSDEDKGYCSFHTCGPIEYRCGNGRCIFKSWKCDHENDCGDNTDEEGCTYASCAEGEFTCANQRCISMTQVCNGINDCKDANTTDEASERCSRNTTCPSKHFKCNTTNICVEPFWLCDGDNDCGDNSDEDESACSQRSCPSNSFRCPNNNRCIPATWYCDGDDDCGNGADEPPDYCKSGTKTCFGDLFTCDNGNCIPRIYICDGDNDCLDNSDEDNRHQCGSRKCDSETEFSCSANKQWGKAQCIPRKWVCDGDPDCVDGADENSTSLNCTTRNSCSGEQFTCGNGRCIHRNWTCDHDNDCGDGSDEGPECNGKYRTCSPTEFACQNAKCVAKSYHCDKENDCGDWSDEWNCTYTGGKGGSTPATSCPDGQYKCANSSQCIDENLVCNKVSDCPDGSDESLHCGINECLKVEVHQCGQLCIDTPIKYKCACNPGYRLMADGKACTDVDECVDSPGVCSQYCVNSPGSYYCKCNETYYEREADEHTCKRKDSVTPWLVFTNKYYVRNMSIDAKQYAVVHQDLRNVVAVDFDFREDRLYFADVNAKTIYRAFVNGTSTKETVIKHDSMGLEGLAVDWVGRKLYWLDRHSKHVEVSELDGTHRKTLKADGISDPRAIVVHPGVGYLFFTTWHLQAYIGRLGMDGSNFTRIVTYEQRLAWPNALTIDYMTDKLFWADAHLDYIAYSDLDGRNRRYVVQDVLKVPHVFAITVFDDFIFWTDWNLKAVSRANKWTGENYMVLRNTTHRPYDLHVYHPLRQASYPNPCGKNNGGCSGLCLLSPSKNGTVGFKCVCPNQFILAPDGKTCIANCTAGQHRCGGKDNRCIPLYWKCDGEKDCQDGTDEPSSCLERFCKSGQFQCRNNNCTTATTLCDGVDDCGDGSDEKDCDIPCPENEFKCNSTGRCILGTWKCDGDNDCRDGSDEDPAICHSRPCDTDTEFACKNGRCIQKSWYCDSDNDCGDGSDEPAHICRQRNCTAGWRRCPQWGNYRCIPQWLFCDGKDDCRDGSDELPEQCPKCHETAEFQCKNKRCIPRRWTCDFENDCADGDDEDDELCRHQYRECSASEFRCASDGKCVPGRYRCDHDSDCTDGSDEIGCEGFACTNGTFQCKSGHCISQQFRCDGERDCHLDASDEADCPPRFPDGKYCPPERFECDNHVCVNVENRCNGVNDCGDNSDEKPEECSDKCGGRDRFQCDNRRCILRWQICDGHNDCEDGSDENNVTLCAKRPKPCNPNEQFTCSNRNCVPKELVCNLQNDCEDESDERGCHSASSCTETSNGGCEHRCQNLTGGGYICSCNRGYIASKENPKICEDVDECVTLRHNCSQICINLKDLQLPRGGEQKCQRKDVEESYVEDNEMRWCAVSCWCEMRSVDILFAVVTIFLHHQDLCCFYRTARAEKHQEQHQTCLYEFRSTENPSGNFTSPNYPDFYPAGTRCYYIFHGRKWEGIRIQFHFFDLESPYTVGCLSDFVSITTEDVSGLRTVAGRYCGQQTPPPLLAMQPKVEILFAANYVHHYRGFSASFSFVDEESLTLAPSNGDSDSGCGGTISGSGGVLLSPGYPLAVQSWLDCSWLLRVPFQQHVYVRLEYLQLHGSLGEFGADLFSDVLKTFSHQLFGIDLFPVASCPLAELSIHDGYGPLNDQAPKLRRFCGDLRYYKSVIDRSLLSRRNRLLVRLTTGNLTSVKSLGSRSPVIPFGFRLIWTAVDFQTEQNCLAQGKIVCRDSQYCFNFRRFSSISCDSTLLFCLDSSLGCDGVMNCEDGDASDELSCQVPFLFASVLAIFCTLFVGTFMFWLRSRIKICDKVTQEITYLSAIERRDVEPCTRHEDRIFHVDNGRAYPTVGKRLSYSGCEKREISHRETRRIASLPLFDCKQMNANTNNGVNVLRRPTSGIEIGMAESYPVTSFEQTMLNKLVWDRNAQTTVLQQNDCANEEHIHQKKITMKNLCKEHRNRTVEMQSEKSYNPLCQDMAAREVSVIRNAHVVTVTSFGPNETIDTELCGRITCHTILQSKTTSEGLEYTTPPKKEESTKYYICRSIVMPISSIRTVNGDAPLERPHERMRLKRCARISKVIQSYDCAVVVLGCIARKFHDIAILIIFSSSTIPKEETTAVELSKLKKKIPINNMIDQPQIYGDTWLLTMES</sequence>
<dbReference type="PROSITE" id="PS01180">
    <property type="entry name" value="CUB"/>
    <property type="match status" value="2"/>
</dbReference>
<keyword evidence="14 20" id="KW-1015">Disulfide bond</keyword>
<evidence type="ECO:0000256" key="8">
    <source>
        <dbReference type="ARBA" id="ARBA00022729"/>
    </source>
</evidence>
<dbReference type="GO" id="GO:0043235">
    <property type="term" value="C:receptor complex"/>
    <property type="evidence" value="ECO:0007669"/>
    <property type="project" value="TreeGrafter"/>
</dbReference>
<feature type="disulfide bond" evidence="20">
    <location>
        <begin position="1124"/>
        <end position="1139"/>
    </location>
</feature>
<keyword evidence="8" id="KW-0732">Signal</keyword>
<feature type="repeat" description="LDL-receptor class B" evidence="21">
    <location>
        <begin position="2280"/>
        <end position="2323"/>
    </location>
</feature>
<evidence type="ECO:0000256" key="5">
    <source>
        <dbReference type="ARBA" id="ARBA00022553"/>
    </source>
</evidence>
<dbReference type="Gene3D" id="2.60.120.290">
    <property type="entry name" value="Spermadhesin, CUB domain"/>
    <property type="match status" value="2"/>
</dbReference>
<evidence type="ECO:0000256" key="23">
    <source>
        <dbReference type="SAM" id="Phobius"/>
    </source>
</evidence>
<dbReference type="FunFam" id="4.10.400.10:FF:000002">
    <property type="entry name" value="Low-density lipoprotein receptor-related protein 1"/>
    <property type="match status" value="1"/>
</dbReference>
<comment type="caution">
    <text evidence="25">The sequence shown here is derived from an EMBL/GenBank/DDBJ whole genome shotgun (WGS) entry which is preliminary data.</text>
</comment>
<gene>
    <name evidence="25" type="ORF">APZ42_024105</name>
</gene>
<dbReference type="GO" id="GO:0006898">
    <property type="term" value="P:receptor-mediated endocytosis"/>
    <property type="evidence" value="ECO:0007669"/>
    <property type="project" value="TreeGrafter"/>
</dbReference>
<feature type="disulfide bond" evidence="20">
    <location>
        <begin position="3954"/>
        <end position="3972"/>
    </location>
</feature>
<feature type="repeat" description="LDL-receptor class B" evidence="21">
    <location>
        <begin position="1680"/>
        <end position="1724"/>
    </location>
</feature>
<feature type="repeat" description="LDL-receptor class B" evidence="21">
    <location>
        <begin position="2013"/>
        <end position="2055"/>
    </location>
</feature>
<feature type="disulfide bond" evidence="20">
    <location>
        <begin position="1274"/>
        <end position="1289"/>
    </location>
</feature>
<dbReference type="CDD" id="cd00041">
    <property type="entry name" value="CUB"/>
    <property type="match status" value="2"/>
</dbReference>
<evidence type="ECO:0000256" key="3">
    <source>
        <dbReference type="ARBA" id="ARBA00022475"/>
    </source>
</evidence>
<evidence type="ECO:0000256" key="2">
    <source>
        <dbReference type="ARBA" id="ARBA00009939"/>
    </source>
</evidence>
<feature type="domain" description="CUB" evidence="24">
    <location>
        <begin position="4208"/>
        <end position="4326"/>
    </location>
</feature>
<keyword evidence="15 25" id="KW-0675">Receptor</keyword>
<dbReference type="FunFam" id="4.10.400.10:FF:000004">
    <property type="entry name" value="Low-density lipoprotein receptor-related protein 1"/>
    <property type="match status" value="1"/>
</dbReference>
<feature type="disulfide bond" evidence="20">
    <location>
        <begin position="3882"/>
        <end position="3897"/>
    </location>
</feature>
<proteinExistence type="inferred from homology"/>
<dbReference type="GO" id="GO:0016324">
    <property type="term" value="C:apical plasma membrane"/>
    <property type="evidence" value="ECO:0007669"/>
    <property type="project" value="TreeGrafter"/>
</dbReference>
<dbReference type="InterPro" id="IPR023415">
    <property type="entry name" value="LDLR_class-A_CS"/>
</dbReference>
<evidence type="ECO:0000256" key="18">
    <source>
        <dbReference type="ARBA" id="ARBA00037878"/>
    </source>
</evidence>
<evidence type="ECO:0000256" key="1">
    <source>
        <dbReference type="ARBA" id="ARBA00004251"/>
    </source>
</evidence>
<dbReference type="Pfam" id="PF00058">
    <property type="entry name" value="Ldl_recept_b"/>
    <property type="match status" value="6"/>
</dbReference>
<evidence type="ECO:0000256" key="4">
    <source>
        <dbReference type="ARBA" id="ARBA00022536"/>
    </source>
</evidence>
<feature type="disulfide bond" evidence="20">
    <location>
        <begin position="1105"/>
        <end position="1117"/>
    </location>
</feature>
<evidence type="ECO:0000256" key="13">
    <source>
        <dbReference type="ARBA" id="ARBA00023136"/>
    </source>
</evidence>
<dbReference type="Pfam" id="PF16472">
    <property type="entry name" value="DUF5050"/>
    <property type="match status" value="1"/>
</dbReference>
<dbReference type="FunFam" id="4.10.400.10:FF:000078">
    <property type="entry name" value="low-density lipoprotein receptor-related protein 2"/>
    <property type="match status" value="1"/>
</dbReference>
<feature type="disulfide bond" evidence="20">
    <location>
        <begin position="1234"/>
        <end position="1249"/>
    </location>
</feature>
<dbReference type="SUPFAM" id="SSF57424">
    <property type="entry name" value="LDL receptor-like module"/>
    <property type="match status" value="33"/>
</dbReference>
<feature type="disulfide bond" evidence="20">
    <location>
        <begin position="1112"/>
        <end position="1130"/>
    </location>
</feature>
<dbReference type="GO" id="GO:0005905">
    <property type="term" value="C:clathrin-coated pit"/>
    <property type="evidence" value="ECO:0007669"/>
    <property type="project" value="UniProtKB-KW"/>
</dbReference>
<dbReference type="FunFam" id="4.10.400.10:FF:000155">
    <property type="entry name" value="Low-density lipoprotein receptor"/>
    <property type="match status" value="1"/>
</dbReference>
<feature type="disulfide bond" evidence="20">
    <location>
        <begin position="1151"/>
        <end position="1169"/>
    </location>
</feature>
<feature type="region of interest" description="Disordered" evidence="22">
    <location>
        <begin position="472"/>
        <end position="493"/>
    </location>
</feature>
<dbReference type="PANTHER" id="PTHR22722:SF14">
    <property type="entry name" value="MEGALIN, ISOFORM A"/>
    <property type="match status" value="1"/>
</dbReference>
<dbReference type="PRINTS" id="PR00261">
    <property type="entry name" value="LDLRECEPTOR"/>
</dbReference>
<comment type="subcellular location">
    <subcellularLocation>
        <location evidence="1">Cell membrane</location>
        <topology evidence="1">Single-pass type I membrane protein</topology>
    </subcellularLocation>
    <subcellularLocation>
        <location evidence="19">Endosome lumen</location>
    </subcellularLocation>
    <subcellularLocation>
        <location evidence="18">Membrane</location>
        <location evidence="18">Coated pit</location>
    </subcellularLocation>
</comment>
<feature type="disulfide bond" evidence="20">
    <location>
        <begin position="3947"/>
        <end position="3959"/>
    </location>
</feature>
<dbReference type="PROSITE" id="PS51120">
    <property type="entry name" value="LDLRB"/>
    <property type="match status" value="14"/>
</dbReference>
<feature type="disulfide bond" evidence="20">
    <location>
        <begin position="2990"/>
        <end position="3002"/>
    </location>
</feature>
<feature type="disulfide bond" evidence="20">
    <location>
        <begin position="1339"/>
        <end position="1351"/>
    </location>
</feature>
<feature type="domain" description="CUB" evidence="24">
    <location>
        <begin position="4344"/>
        <end position="4504"/>
    </location>
</feature>
<dbReference type="FunFam" id="4.10.400.10:FF:000121">
    <property type="entry name" value="low-density lipoprotein receptor-related protein 2"/>
    <property type="match status" value="1"/>
</dbReference>
<dbReference type="InterPro" id="IPR011042">
    <property type="entry name" value="6-blade_b-propeller_TolB-like"/>
</dbReference>
<evidence type="ECO:0000256" key="11">
    <source>
        <dbReference type="ARBA" id="ARBA00022837"/>
    </source>
</evidence>
<dbReference type="PROSITE" id="PS00010">
    <property type="entry name" value="ASX_HYDROXYL"/>
    <property type="match status" value="2"/>
</dbReference>
<keyword evidence="10" id="KW-0967">Endosome</keyword>
<dbReference type="SMART" id="SM00181">
    <property type="entry name" value="EGF"/>
    <property type="match status" value="20"/>
</dbReference>
<feature type="disulfide bond" evidence="20">
    <location>
        <begin position="188"/>
        <end position="203"/>
    </location>
</feature>
<dbReference type="FunFam" id="4.10.400.10:FF:000005">
    <property type="entry name" value="low-density lipoprotein receptor-related protein 1B"/>
    <property type="match status" value="3"/>
</dbReference>
<dbReference type="Pfam" id="PF00431">
    <property type="entry name" value="CUB"/>
    <property type="match status" value="1"/>
</dbReference>
<dbReference type="FunFam" id="4.10.400.10:FF:000045">
    <property type="entry name" value="Low-density lipoprotein receptor-related protein 2"/>
    <property type="match status" value="1"/>
</dbReference>
<dbReference type="FunFam" id="2.120.10.30:FF:000241">
    <property type="entry name" value="Low-density lipoprotein receptor-related protein 6"/>
    <property type="match status" value="5"/>
</dbReference>
<dbReference type="InterPro" id="IPR009030">
    <property type="entry name" value="Growth_fac_rcpt_cys_sf"/>
</dbReference>
<keyword evidence="7 23" id="KW-0812">Transmembrane</keyword>
<keyword evidence="16" id="KW-0168">Coated pit</keyword>
<dbReference type="PANTHER" id="PTHR22722">
    <property type="entry name" value="LOW-DENSITY LIPOPROTEIN RECEPTOR-RELATED PROTEIN 2-RELATED"/>
    <property type="match status" value="1"/>
</dbReference>